<reference evidence="1" key="1">
    <citation type="journal article" date="2018" name="DNA Res.">
        <title>Multiple hybrid de novo genome assembly of finger millet, an orphan allotetraploid crop.</title>
        <authorList>
            <person name="Hatakeyama M."/>
            <person name="Aluri S."/>
            <person name="Balachadran M.T."/>
            <person name="Sivarajan S.R."/>
            <person name="Patrignani A."/>
            <person name="Gruter S."/>
            <person name="Poveda L."/>
            <person name="Shimizu-Inatsugi R."/>
            <person name="Baeten J."/>
            <person name="Francoijs K.J."/>
            <person name="Nataraja K.N."/>
            <person name="Reddy Y.A.N."/>
            <person name="Phadnis S."/>
            <person name="Ravikumar R.L."/>
            <person name="Schlapbach R."/>
            <person name="Sreeman S.M."/>
            <person name="Shimizu K.K."/>
        </authorList>
    </citation>
    <scope>NUCLEOTIDE SEQUENCE</scope>
</reference>
<protein>
    <submittedName>
        <fullName evidence="1">Uncharacterized protein</fullName>
    </submittedName>
</protein>
<comment type="caution">
    <text evidence="1">The sequence shown here is derived from an EMBL/GenBank/DDBJ whole genome shotgun (WGS) entry which is preliminary data.</text>
</comment>
<organism evidence="1 2">
    <name type="scientific">Eleusine coracana subsp. coracana</name>
    <dbReference type="NCBI Taxonomy" id="191504"/>
    <lineage>
        <taxon>Eukaryota</taxon>
        <taxon>Viridiplantae</taxon>
        <taxon>Streptophyta</taxon>
        <taxon>Embryophyta</taxon>
        <taxon>Tracheophyta</taxon>
        <taxon>Spermatophyta</taxon>
        <taxon>Magnoliopsida</taxon>
        <taxon>Liliopsida</taxon>
        <taxon>Poales</taxon>
        <taxon>Poaceae</taxon>
        <taxon>PACMAD clade</taxon>
        <taxon>Chloridoideae</taxon>
        <taxon>Cynodonteae</taxon>
        <taxon>Eleusininae</taxon>
        <taxon>Eleusine</taxon>
    </lineage>
</organism>
<keyword evidence="2" id="KW-1185">Reference proteome</keyword>
<reference evidence="1" key="2">
    <citation type="submission" date="2021-12" db="EMBL/GenBank/DDBJ databases">
        <title>Resequencing data analysis of finger millet.</title>
        <authorList>
            <person name="Hatakeyama M."/>
            <person name="Aluri S."/>
            <person name="Balachadran M.T."/>
            <person name="Sivarajan S.R."/>
            <person name="Poveda L."/>
            <person name="Shimizu-Inatsugi R."/>
            <person name="Schlapbach R."/>
            <person name="Sreeman S.M."/>
            <person name="Shimizu K.K."/>
        </authorList>
    </citation>
    <scope>NUCLEOTIDE SEQUENCE</scope>
</reference>
<gene>
    <name evidence="1" type="primary">gb06788</name>
    <name evidence="1" type="ORF">PR202_gb06788</name>
</gene>
<dbReference type="Proteomes" id="UP001054889">
    <property type="component" value="Unassembled WGS sequence"/>
</dbReference>
<evidence type="ECO:0000313" key="1">
    <source>
        <dbReference type="EMBL" id="GJN19505.1"/>
    </source>
</evidence>
<proteinExistence type="predicted"/>
<name>A0AAV5EAC8_ELECO</name>
<sequence>MAVVGVVAMTGANERHVENLVAVSSMAVGRGVNSQTAQRVLRGVQACALLMEVDAAANMLIATRELKEVLISAKLTVVERDAHTLIVPRVQREAPHFAKAMVVGSVVQLKAARRVCMVGPNTVLHMEVERGACTDFCKAHGGGKRCLWGHPGSELGSGGSPCDRLARGKKGLCVQHNPLVDDNSVHGGLSFGAFSIISNPLSHGDGPSSTETRRQSIFMHPVEAAPRVSDPVPEGRVHGGNILSMFADGMSLGKKPTNNTEASTSAPRHWKPANYMEARASSRGSWL</sequence>
<dbReference type="AlphaFoldDB" id="A0AAV5EAC8"/>
<evidence type="ECO:0000313" key="2">
    <source>
        <dbReference type="Proteomes" id="UP001054889"/>
    </source>
</evidence>
<accession>A0AAV5EAC8</accession>
<dbReference type="EMBL" id="BQKI01000074">
    <property type="protein sequence ID" value="GJN19505.1"/>
    <property type="molecule type" value="Genomic_DNA"/>
</dbReference>